<sequence length="244" mass="28038">MRIPLLNASIIVIYSVFLLRLTWRFQTLHSIAAAMITNILLYGLADTIAQTIVTVKSVRLPLDEEADLGTVYTDDPNDDEHVEMFMSFYQNETNERRGEEDPSQVTTPGYSPAFNFWRLTMFMVYGFLLSFIQQPWYYIVNNIYDEKNVIISSIMRVLTDQLCFSPLSLCAFFVYTTVVIEGGNKSDVEKKLKAKYVTTLGINYMVWPLAQFINFALVPPQLMLPFSSAIGVFWTAFLCYRNAE</sequence>
<reference evidence="7 9" key="1">
    <citation type="journal article" date="2016" name="PLoS ONE">
        <title>Sequence Assembly of Yarrowia lipolytica Strain W29/CLIB89 Shows Transposable Element Diversity.</title>
        <authorList>
            <person name="Magnan C."/>
            <person name="Yu J."/>
            <person name="Chang I."/>
            <person name="Jahn E."/>
            <person name="Kanomata Y."/>
            <person name="Wu J."/>
            <person name="Zeller M."/>
            <person name="Oakes M."/>
            <person name="Baldi P."/>
            <person name="Sandmeyer S."/>
        </authorList>
    </citation>
    <scope>NUCLEOTIDE SEQUENCE [LARGE SCALE GENOMIC DNA]</scope>
    <source>
        <strain evidence="7">CLIB89</strain>
        <strain evidence="9">CLIB89(W29)</strain>
    </source>
</reference>
<dbReference type="OMA" id="FRVMPIQ"/>
<dbReference type="InterPro" id="IPR007248">
    <property type="entry name" value="Mpv17_PMP22"/>
</dbReference>
<organism evidence="7 9">
    <name type="scientific">Yarrowia lipolytica</name>
    <name type="common">Candida lipolytica</name>
    <dbReference type="NCBI Taxonomy" id="4952"/>
    <lineage>
        <taxon>Eukaryota</taxon>
        <taxon>Fungi</taxon>
        <taxon>Dikarya</taxon>
        <taxon>Ascomycota</taxon>
        <taxon>Saccharomycotina</taxon>
        <taxon>Dipodascomycetes</taxon>
        <taxon>Dipodascales</taxon>
        <taxon>Dipodascales incertae sedis</taxon>
        <taxon>Yarrowia</taxon>
    </lineage>
</organism>
<protein>
    <recommendedName>
        <fullName evidence="11">Protein sym1</fullName>
    </recommendedName>
</protein>
<feature type="transmembrane region" description="Helical" evidence="6">
    <location>
        <begin position="5"/>
        <end position="23"/>
    </location>
</feature>
<evidence type="ECO:0000256" key="2">
    <source>
        <dbReference type="ARBA" id="ARBA00006824"/>
    </source>
</evidence>
<dbReference type="GO" id="GO:0016020">
    <property type="term" value="C:membrane"/>
    <property type="evidence" value="ECO:0007669"/>
    <property type="project" value="UniProtKB-SubCell"/>
</dbReference>
<dbReference type="EMBL" id="KZ858972">
    <property type="protein sequence ID" value="RDW26870.1"/>
    <property type="molecule type" value="Genomic_DNA"/>
</dbReference>
<keyword evidence="4 6" id="KW-1133">Transmembrane helix</keyword>
<evidence type="ECO:0000256" key="6">
    <source>
        <dbReference type="RuleBase" id="RU363053"/>
    </source>
</evidence>
<feature type="transmembrane region" description="Helical" evidence="6">
    <location>
        <begin position="29"/>
        <end position="49"/>
    </location>
</feature>
<keyword evidence="3 6" id="KW-0812">Transmembrane</keyword>
<accession>A0A1H6PXA7</accession>
<comment type="subcellular location">
    <subcellularLocation>
        <location evidence="1">Membrane</location>
        <topology evidence="1">Multi-pass membrane protein</topology>
    </subcellularLocation>
</comment>
<evidence type="ECO:0000313" key="7">
    <source>
        <dbReference type="EMBL" id="AOW01261.1"/>
    </source>
</evidence>
<dbReference type="EMBL" id="CP017554">
    <property type="protein sequence ID" value="AOW01261.1"/>
    <property type="molecule type" value="Genomic_DNA"/>
</dbReference>
<dbReference type="VEuPathDB" id="FungiDB:YALI1_B07210g"/>
<dbReference type="VEuPathDB" id="FungiDB:YALI0_B05214g"/>
<gene>
    <name evidence="8" type="ORF">B0I71DRAFT_130124</name>
    <name evidence="7" type="ORF">YALI1_B07210g</name>
</gene>
<feature type="transmembrane region" description="Helical" evidence="6">
    <location>
        <begin position="196"/>
        <end position="216"/>
    </location>
</feature>
<dbReference type="Proteomes" id="UP000182444">
    <property type="component" value="Chromosome 1B"/>
</dbReference>
<evidence type="ECO:0000313" key="8">
    <source>
        <dbReference type="EMBL" id="RDW26870.1"/>
    </source>
</evidence>
<reference evidence="8 10" key="2">
    <citation type="submission" date="2018-07" db="EMBL/GenBank/DDBJ databases">
        <title>Draft Genome Assemblies for Five Robust Yarrowia lipolytica Strains Exhibiting High Lipid Production and Pentose Sugar Utilization and Sugar Alcohol Secretion from Undetoxified Lignocellulosic Biomass Hydrolysates.</title>
        <authorList>
            <consortium name="DOE Joint Genome Institute"/>
            <person name="Walker C."/>
            <person name="Ryu S."/>
            <person name="Na H."/>
            <person name="Zane M."/>
            <person name="LaButti K."/>
            <person name="Lipzen A."/>
            <person name="Haridas S."/>
            <person name="Barry K."/>
            <person name="Grigoriev I.V."/>
            <person name="Quarterman J."/>
            <person name="Slininger P."/>
            <person name="Dien B."/>
            <person name="Trinh C.T."/>
        </authorList>
    </citation>
    <scope>NUCLEOTIDE SEQUENCE [LARGE SCALE GENOMIC DNA]</scope>
    <source>
        <strain evidence="8 10">YB392</strain>
    </source>
</reference>
<dbReference type="AlphaFoldDB" id="A0A1H6PXA7"/>
<evidence type="ECO:0000313" key="10">
    <source>
        <dbReference type="Proteomes" id="UP000256601"/>
    </source>
</evidence>
<dbReference type="Proteomes" id="UP000256601">
    <property type="component" value="Unassembled WGS sequence"/>
</dbReference>
<dbReference type="PANTHER" id="PTHR11266:SF50">
    <property type="entry name" value="VACUOLAR MEMBRANE PROTEIN YOR292C"/>
    <property type="match status" value="1"/>
</dbReference>
<feature type="transmembrane region" description="Helical" evidence="6">
    <location>
        <begin position="164"/>
        <end position="184"/>
    </location>
</feature>
<evidence type="ECO:0000313" key="9">
    <source>
        <dbReference type="Proteomes" id="UP000182444"/>
    </source>
</evidence>
<evidence type="ECO:0000256" key="4">
    <source>
        <dbReference type="ARBA" id="ARBA00022989"/>
    </source>
</evidence>
<proteinExistence type="inferred from homology"/>
<feature type="transmembrane region" description="Helical" evidence="6">
    <location>
        <begin position="222"/>
        <end position="240"/>
    </location>
</feature>
<dbReference type="GO" id="GO:0005739">
    <property type="term" value="C:mitochondrion"/>
    <property type="evidence" value="ECO:0007669"/>
    <property type="project" value="TreeGrafter"/>
</dbReference>
<dbReference type="eggNOG" id="KOG1944">
    <property type="taxonomic scope" value="Eukaryota"/>
</dbReference>
<evidence type="ECO:0000256" key="5">
    <source>
        <dbReference type="ARBA" id="ARBA00023136"/>
    </source>
</evidence>
<feature type="transmembrane region" description="Helical" evidence="6">
    <location>
        <begin position="119"/>
        <end position="139"/>
    </location>
</feature>
<keyword evidence="5 6" id="KW-0472">Membrane</keyword>
<evidence type="ECO:0000256" key="3">
    <source>
        <dbReference type="ARBA" id="ARBA00022692"/>
    </source>
</evidence>
<comment type="similarity">
    <text evidence="2 6">Belongs to the peroxisomal membrane protein PXMP2/4 family.</text>
</comment>
<dbReference type="Pfam" id="PF04117">
    <property type="entry name" value="Mpv17_PMP22"/>
    <property type="match status" value="1"/>
</dbReference>
<evidence type="ECO:0008006" key="11">
    <source>
        <dbReference type="Google" id="ProtNLM"/>
    </source>
</evidence>
<name>A0A1H6PXA7_YARLL</name>
<evidence type="ECO:0000256" key="1">
    <source>
        <dbReference type="ARBA" id="ARBA00004141"/>
    </source>
</evidence>
<dbReference type="PANTHER" id="PTHR11266">
    <property type="entry name" value="PEROXISOMAL MEMBRANE PROTEIN 2, PXMP2 MPV17"/>
    <property type="match status" value="1"/>
</dbReference>